<evidence type="ECO:0000313" key="3">
    <source>
        <dbReference type="Proteomes" id="UP000231094"/>
    </source>
</evidence>
<dbReference type="RefSeq" id="WP_100115479.1">
    <property type="nucleotide sequence ID" value="NZ_JBNPAZ010000008.1"/>
</dbReference>
<proteinExistence type="predicted"/>
<dbReference type="EMBL" id="MEIV01000075">
    <property type="protein sequence ID" value="PIT60678.1"/>
    <property type="molecule type" value="Genomic_DNA"/>
</dbReference>
<name>A0A2N9Y1R8_9NEIS</name>
<organism evidence="2 3">
    <name type="scientific">Snodgrassella alvi</name>
    <dbReference type="NCBI Taxonomy" id="1196083"/>
    <lineage>
        <taxon>Bacteria</taxon>
        <taxon>Pseudomonadati</taxon>
        <taxon>Pseudomonadota</taxon>
        <taxon>Betaproteobacteria</taxon>
        <taxon>Neisseriales</taxon>
        <taxon>Neisseriaceae</taxon>
        <taxon>Snodgrassella</taxon>
    </lineage>
</organism>
<dbReference type="Proteomes" id="UP000231094">
    <property type="component" value="Unassembled WGS sequence"/>
</dbReference>
<dbReference type="PROSITE" id="PS51257">
    <property type="entry name" value="PROKAR_LIPOPROTEIN"/>
    <property type="match status" value="1"/>
</dbReference>
<comment type="caution">
    <text evidence="2">The sequence shown here is derived from an EMBL/GenBank/DDBJ whole genome shotgun (WGS) entry which is preliminary data.</text>
</comment>
<reference evidence="2 3" key="1">
    <citation type="journal article" date="2017" name="MBio">
        <title>Type VI secretion-mediated competition in the bee gut microbiome.</title>
        <authorList>
            <person name="Steele M.I."/>
            <person name="Kwong W.K."/>
            <person name="Powell J.E."/>
            <person name="Whiteley M."/>
            <person name="Moran N.A."/>
        </authorList>
    </citation>
    <scope>NUCLEOTIDE SEQUENCE [LARGE SCALE GENOMIC DNA]</scope>
    <source>
        <strain evidence="2 3">PEB0171</strain>
    </source>
</reference>
<evidence type="ECO:0008006" key="4">
    <source>
        <dbReference type="Google" id="ProtNLM"/>
    </source>
</evidence>
<keyword evidence="1" id="KW-0732">Signal</keyword>
<evidence type="ECO:0000256" key="1">
    <source>
        <dbReference type="SAM" id="SignalP"/>
    </source>
</evidence>
<protein>
    <recommendedName>
        <fullName evidence="4">Lipoprotein</fullName>
    </recommendedName>
</protein>
<gene>
    <name evidence="2" type="ORF">BHC47_07990</name>
</gene>
<dbReference type="AlphaFoldDB" id="A0A2N9Y1R8"/>
<sequence>MKNFMYILIILLMILSACSTQTAKAQTSNKQNLINNSFNGEKLLSNKEFVLSVNRTCDNTESKLCTVGKIKKNYFSKFSNLNNDEIIISKLKDNIVLKLKKEKRKKNQNEFSMVIKLISYKNNKKVDSIICYESKNDPNYSTASEKLYYLKDYYLWTLIFIYDLESTTAFDWNKYKINPRTGKFELIDNLKLE</sequence>
<evidence type="ECO:0000313" key="2">
    <source>
        <dbReference type="EMBL" id="PIT60678.1"/>
    </source>
</evidence>
<feature type="chain" id="PRO_5014608365" description="Lipoprotein" evidence="1">
    <location>
        <begin position="26"/>
        <end position="193"/>
    </location>
</feature>
<feature type="signal peptide" evidence="1">
    <location>
        <begin position="1"/>
        <end position="25"/>
    </location>
</feature>
<accession>A0A2N9Y1R8</accession>